<name>A0A2T2Y665_9ENTR</name>
<dbReference type="Proteomes" id="UP000240892">
    <property type="component" value="Unassembled WGS sequence"/>
</dbReference>
<evidence type="ECO:0008006" key="4">
    <source>
        <dbReference type="Google" id="ProtNLM"/>
    </source>
</evidence>
<evidence type="ECO:0000313" key="2">
    <source>
        <dbReference type="EMBL" id="PSR48031.1"/>
    </source>
</evidence>
<gene>
    <name evidence="2" type="ORF">C8256_02465</name>
</gene>
<feature type="chain" id="PRO_5015660048" description="Transporter" evidence="1">
    <location>
        <begin position="25"/>
        <end position="367"/>
    </location>
</feature>
<dbReference type="SUPFAM" id="SSF103515">
    <property type="entry name" value="Autotransporter"/>
    <property type="match status" value="1"/>
</dbReference>
<sequence>MKTKTNTLLAVIVLMIINSKGAYAEGAGMPPLSQGEAIIYNLAQAGLMYEFNSYEDYGTVQARIGQARAEIEDSRATGRTSGYKDSANVGVLPVDLFYSLPGDSSHGFLKLGGFANVNYRDKNQTQVYSRAGRIELEYLNAPSQDTLLGIGVFTEKQIINFIHNDGQTRDLGYGVRGDIVQKFNAWWGLAARAEYFWADGETHIPLGGGMKYGYDQDWNRVYAQLSLVGTFTRQSLGFLPQGWAFHPTLKVAYQDNHYNDVEDTFGNTVNGTEGPNDAYAMITANARFEDTDLRPGNIAPMLELGVNQEVKNDLNTVVKDPTSLHTSIGASVNFGHGAMMNVAYSRNDGLKGERRDQALTLHFGLLY</sequence>
<feature type="signal peptide" evidence="1">
    <location>
        <begin position="1"/>
        <end position="24"/>
    </location>
</feature>
<dbReference type="InterPro" id="IPR036709">
    <property type="entry name" value="Autotransporte_beta_dom_sf"/>
</dbReference>
<evidence type="ECO:0000313" key="3">
    <source>
        <dbReference type="Proteomes" id="UP000240892"/>
    </source>
</evidence>
<accession>A0A2T2Y665</accession>
<dbReference type="RefSeq" id="WP_106924469.1">
    <property type="nucleotide sequence ID" value="NZ_CABMMU010000002.1"/>
</dbReference>
<comment type="caution">
    <text evidence="2">The sequence shown here is derived from an EMBL/GenBank/DDBJ whole genome shotgun (WGS) entry which is preliminary data.</text>
</comment>
<reference evidence="2 3" key="1">
    <citation type="submission" date="2018-03" db="EMBL/GenBank/DDBJ databases">
        <title>First report of an OXA-48+CTX-M-M-producing Kluyvera ascorbata clone recovered from patients admitted in a University Hospital in Madrid, Spain.</title>
        <authorList>
            <person name="Hernandez-Garcia M."/>
            <person name="Leon-Sampedro R."/>
            <person name="Perez-Viso B."/>
            <person name="Morosini M.I."/>
            <person name="Lopez-Fresnena N."/>
            <person name="Coque T.M."/>
            <person name="Bonten M."/>
            <person name="Malhotra-Kumar S."/>
            <person name="Ruiz-Garbajosa P."/>
            <person name="Canton R."/>
        </authorList>
    </citation>
    <scope>NUCLEOTIDE SEQUENCE [LARGE SCALE GENOMIC DNA]</scope>
    <source>
        <strain evidence="2 3">KA2</strain>
    </source>
</reference>
<proteinExistence type="predicted"/>
<evidence type="ECO:0000256" key="1">
    <source>
        <dbReference type="SAM" id="SignalP"/>
    </source>
</evidence>
<dbReference type="EMBL" id="PYHO01000002">
    <property type="protein sequence ID" value="PSR48031.1"/>
    <property type="molecule type" value="Genomic_DNA"/>
</dbReference>
<dbReference type="AlphaFoldDB" id="A0A2T2Y665"/>
<organism evidence="2 3">
    <name type="scientific">Kluyvera genomosp. 2</name>
    <dbReference type="NCBI Taxonomy" id="2774054"/>
    <lineage>
        <taxon>Bacteria</taxon>
        <taxon>Pseudomonadati</taxon>
        <taxon>Pseudomonadota</taxon>
        <taxon>Gammaproteobacteria</taxon>
        <taxon>Enterobacterales</taxon>
        <taxon>Enterobacteriaceae</taxon>
        <taxon>Kluyvera</taxon>
    </lineage>
</organism>
<protein>
    <recommendedName>
        <fullName evidence="4">Transporter</fullName>
    </recommendedName>
</protein>
<keyword evidence="1" id="KW-0732">Signal</keyword>
<keyword evidence="3" id="KW-1185">Reference proteome</keyword>